<comment type="subcellular location">
    <subcellularLocation>
        <location evidence="4">Cytoplasm</location>
    </subcellularLocation>
</comment>
<evidence type="ECO:0000256" key="5">
    <source>
        <dbReference type="NCBIfam" id="TIGR00112"/>
    </source>
</evidence>
<evidence type="ECO:0000256" key="2">
    <source>
        <dbReference type="ARBA" id="ARBA00022857"/>
    </source>
</evidence>
<dbReference type="SUPFAM" id="SSF48179">
    <property type="entry name" value="6-phosphogluconate dehydrogenase C-terminal domain-like"/>
    <property type="match status" value="1"/>
</dbReference>
<keyword evidence="4" id="KW-0028">Amino-acid biosynthesis</keyword>
<dbReference type="Gene3D" id="3.40.50.720">
    <property type="entry name" value="NAD(P)-binding Rossmann-like Domain"/>
    <property type="match status" value="1"/>
</dbReference>
<evidence type="ECO:0000259" key="7">
    <source>
        <dbReference type="Pfam" id="PF03807"/>
    </source>
</evidence>
<evidence type="ECO:0000256" key="1">
    <source>
        <dbReference type="ARBA" id="ARBA00005525"/>
    </source>
</evidence>
<dbReference type="UniPathway" id="UPA00098">
    <property type="reaction ID" value="UER00361"/>
</dbReference>
<gene>
    <name evidence="4 9" type="primary">proC</name>
    <name evidence="9" type="ORF">COU30_02465</name>
</gene>
<protein>
    <recommendedName>
        <fullName evidence="4 5">Pyrroline-5-carboxylate reductase</fullName>
        <shortName evidence="4">P5C reductase</shortName>
        <shortName evidence="4">P5CR</shortName>
        <ecNumber evidence="4 5">1.5.1.2</ecNumber>
    </recommendedName>
    <alternativeName>
        <fullName evidence="4">PCA reductase</fullName>
    </alternativeName>
</protein>
<keyword evidence="2 4" id="KW-0521">NADP</keyword>
<name>A0A2M6P1Y4_9BACT</name>
<dbReference type="PANTHER" id="PTHR11645">
    <property type="entry name" value="PYRROLINE-5-CARBOXYLATE REDUCTASE"/>
    <property type="match status" value="1"/>
</dbReference>
<dbReference type="GO" id="GO:0004735">
    <property type="term" value="F:pyrroline-5-carboxylate reductase activity"/>
    <property type="evidence" value="ECO:0007669"/>
    <property type="project" value="UniProtKB-UniRule"/>
</dbReference>
<comment type="caution">
    <text evidence="9">The sequence shown here is derived from an EMBL/GenBank/DDBJ whole genome shotgun (WGS) entry which is preliminary data.</text>
</comment>
<dbReference type="GO" id="GO:0055129">
    <property type="term" value="P:L-proline biosynthetic process"/>
    <property type="evidence" value="ECO:0007669"/>
    <property type="project" value="UniProtKB-UniRule"/>
</dbReference>
<feature type="domain" description="Pyrroline-5-carboxylate reductase dimerisation" evidence="8">
    <location>
        <begin position="180"/>
        <end position="284"/>
    </location>
</feature>
<dbReference type="InterPro" id="IPR028939">
    <property type="entry name" value="P5C_Rdtase_cat_N"/>
</dbReference>
<keyword evidence="4" id="KW-0641">Proline biosynthesis</keyword>
<comment type="catalytic activity">
    <reaction evidence="4">
        <text>L-proline + NAD(+) = (S)-1-pyrroline-5-carboxylate + NADH + 2 H(+)</text>
        <dbReference type="Rhea" id="RHEA:14105"/>
        <dbReference type="ChEBI" id="CHEBI:15378"/>
        <dbReference type="ChEBI" id="CHEBI:17388"/>
        <dbReference type="ChEBI" id="CHEBI:57540"/>
        <dbReference type="ChEBI" id="CHEBI:57945"/>
        <dbReference type="ChEBI" id="CHEBI:60039"/>
        <dbReference type="EC" id="1.5.1.2"/>
    </reaction>
</comment>
<dbReference type="InterPro" id="IPR036291">
    <property type="entry name" value="NAD(P)-bd_dom_sf"/>
</dbReference>
<dbReference type="InterPro" id="IPR008927">
    <property type="entry name" value="6-PGluconate_DH-like_C_sf"/>
</dbReference>
<dbReference type="FunFam" id="1.10.3730.10:FF:000001">
    <property type="entry name" value="Pyrroline-5-carboxylate reductase"/>
    <property type="match status" value="1"/>
</dbReference>
<dbReference type="NCBIfam" id="TIGR00112">
    <property type="entry name" value="proC"/>
    <property type="match status" value="1"/>
</dbReference>
<dbReference type="Pfam" id="PF14748">
    <property type="entry name" value="P5CR_dimer"/>
    <property type="match status" value="1"/>
</dbReference>
<accession>A0A2M6P1Y4</accession>
<dbReference type="AlphaFoldDB" id="A0A2M6P1Y4"/>
<evidence type="ECO:0000256" key="6">
    <source>
        <dbReference type="PIRSR" id="PIRSR000193-1"/>
    </source>
</evidence>
<dbReference type="InterPro" id="IPR029036">
    <property type="entry name" value="P5CR_dimer"/>
</dbReference>
<dbReference type="PIRSF" id="PIRSF000193">
    <property type="entry name" value="Pyrrol-5-carb_rd"/>
    <property type="match status" value="1"/>
</dbReference>
<keyword evidence="4" id="KW-0963">Cytoplasm</keyword>
<dbReference type="Proteomes" id="UP000228528">
    <property type="component" value="Unassembled WGS sequence"/>
</dbReference>
<dbReference type="SUPFAM" id="SSF51735">
    <property type="entry name" value="NAD(P)-binding Rossmann-fold domains"/>
    <property type="match status" value="1"/>
</dbReference>
<comment type="similarity">
    <text evidence="1 4">Belongs to the pyrroline-5-carboxylate reductase family.</text>
</comment>
<evidence type="ECO:0000313" key="10">
    <source>
        <dbReference type="Proteomes" id="UP000228528"/>
    </source>
</evidence>
<dbReference type="HAMAP" id="MF_01925">
    <property type="entry name" value="P5C_reductase"/>
    <property type="match status" value="1"/>
</dbReference>
<dbReference type="Pfam" id="PF03807">
    <property type="entry name" value="F420_oxidored"/>
    <property type="match status" value="1"/>
</dbReference>
<dbReference type="EMBL" id="PFBW01000108">
    <property type="protein sequence ID" value="PIR77440.1"/>
    <property type="molecule type" value="Genomic_DNA"/>
</dbReference>
<comment type="function">
    <text evidence="4">Catalyzes the reduction of 1-pyrroline-5-carboxylate (PCA) to L-proline.</text>
</comment>
<dbReference type="EC" id="1.5.1.2" evidence="4 5"/>
<reference evidence="10" key="1">
    <citation type="submission" date="2017-09" db="EMBL/GenBank/DDBJ databases">
        <title>Depth-based differentiation of microbial function through sediment-hosted aquifers and enrichment of novel symbionts in the deep terrestrial subsurface.</title>
        <authorList>
            <person name="Probst A.J."/>
            <person name="Ladd B."/>
            <person name="Jarett J.K."/>
            <person name="Geller-Mcgrath D.E."/>
            <person name="Sieber C.M.K."/>
            <person name="Emerson J.B."/>
            <person name="Anantharaman K."/>
            <person name="Thomas B.C."/>
            <person name="Malmstrom R."/>
            <person name="Stieglmeier M."/>
            <person name="Klingl A."/>
            <person name="Woyke T."/>
            <person name="Ryan C.M."/>
            <person name="Banfield J.F."/>
        </authorList>
    </citation>
    <scope>NUCLEOTIDE SEQUENCE [LARGE SCALE GENOMIC DNA]</scope>
</reference>
<feature type="binding site" evidence="6">
    <location>
        <begin position="37"/>
        <end position="42"/>
    </location>
    <ligand>
        <name>NADP(+)</name>
        <dbReference type="ChEBI" id="CHEBI:58349"/>
    </ligand>
</feature>
<comment type="catalytic activity">
    <reaction evidence="4">
        <text>L-proline + NADP(+) = (S)-1-pyrroline-5-carboxylate + NADPH + 2 H(+)</text>
        <dbReference type="Rhea" id="RHEA:14109"/>
        <dbReference type="ChEBI" id="CHEBI:15378"/>
        <dbReference type="ChEBI" id="CHEBI:17388"/>
        <dbReference type="ChEBI" id="CHEBI:57783"/>
        <dbReference type="ChEBI" id="CHEBI:58349"/>
        <dbReference type="ChEBI" id="CHEBI:60039"/>
        <dbReference type="EC" id="1.5.1.2"/>
    </reaction>
</comment>
<dbReference type="GO" id="GO:0005737">
    <property type="term" value="C:cytoplasm"/>
    <property type="evidence" value="ECO:0007669"/>
    <property type="project" value="UniProtKB-SubCell"/>
</dbReference>
<evidence type="ECO:0000259" key="8">
    <source>
        <dbReference type="Pfam" id="PF14748"/>
    </source>
</evidence>
<evidence type="ECO:0000256" key="4">
    <source>
        <dbReference type="HAMAP-Rule" id="MF_01925"/>
    </source>
</evidence>
<dbReference type="PANTHER" id="PTHR11645:SF0">
    <property type="entry name" value="PYRROLINE-5-CARBOXYLATE REDUCTASE 3"/>
    <property type="match status" value="1"/>
</dbReference>
<feature type="domain" description="Pyrroline-5-carboxylate reductase catalytic N-terminal" evidence="7">
    <location>
        <begin position="34"/>
        <end position="118"/>
    </location>
</feature>
<organism evidence="9 10">
    <name type="scientific">Candidatus Magasanikbacteria bacterium CG10_big_fil_rev_8_21_14_0_10_38_6</name>
    <dbReference type="NCBI Taxonomy" id="1974647"/>
    <lineage>
        <taxon>Bacteria</taxon>
        <taxon>Candidatus Magasanikiibacteriota</taxon>
    </lineage>
</organism>
<evidence type="ECO:0000313" key="9">
    <source>
        <dbReference type="EMBL" id="PIR77440.1"/>
    </source>
</evidence>
<keyword evidence="3 4" id="KW-0560">Oxidoreductase</keyword>
<comment type="pathway">
    <text evidence="4">Amino-acid biosynthesis; L-proline biosynthesis; L-proline from L-glutamate 5-semialdehyde: step 1/1.</text>
</comment>
<sequence length="286" mass="30986">MQNEQKNILAKKEKKRSSTTTTYLSKINNMNKNIGILGAGNMGSAIYQSLKKITTDENLHVCDSSQEKLDELNATHTYQNSEDMLAHVDIVILGIKPQTFHQLSIDCSEKIVISIMAGVSMESLKKTHAKKIVRTMPNLAAKVGKGVTGWIANESVTSEEKQNIQAILNTFGTSIEVQSEHMIDAITALSGSGPAYYFLLTEAIAQTAIKLGFSKEHATQIAQGTCIGAATLLEHDTKSATEWKEAVTSKGGTTAAALAYFEQQNFTQTVEGAIQAAQTRSTELNS</sequence>
<dbReference type="Gene3D" id="1.10.3730.10">
    <property type="entry name" value="ProC C-terminal domain-like"/>
    <property type="match status" value="1"/>
</dbReference>
<evidence type="ECO:0000256" key="3">
    <source>
        <dbReference type="ARBA" id="ARBA00023002"/>
    </source>
</evidence>
<proteinExistence type="inferred from homology"/>
<dbReference type="InterPro" id="IPR000304">
    <property type="entry name" value="Pyrroline-COOH_reductase"/>
</dbReference>